<comment type="caution">
    <text evidence="9">The sequence shown here is derived from an EMBL/GenBank/DDBJ whole genome shotgun (WGS) entry which is preliminary data.</text>
</comment>
<feature type="transmembrane region" description="Helical" evidence="7">
    <location>
        <begin position="431"/>
        <end position="454"/>
    </location>
</feature>
<dbReference type="Gene3D" id="3.10.20.90">
    <property type="entry name" value="Phosphatidylinositol 3-kinase Catalytic Subunit, Chain A, domain 1"/>
    <property type="match status" value="1"/>
</dbReference>
<evidence type="ECO:0000256" key="7">
    <source>
        <dbReference type="SAM" id="Phobius"/>
    </source>
</evidence>
<feature type="transmembrane region" description="Helical" evidence="7">
    <location>
        <begin position="207"/>
        <end position="225"/>
    </location>
</feature>
<keyword evidence="5 7" id="KW-1133">Transmembrane helix</keyword>
<feature type="transmembrane region" description="Helical" evidence="7">
    <location>
        <begin position="374"/>
        <end position="393"/>
    </location>
</feature>
<evidence type="ECO:0000256" key="5">
    <source>
        <dbReference type="ARBA" id="ARBA00022989"/>
    </source>
</evidence>
<protein>
    <submittedName>
        <fullName evidence="9">Type VII secretion integral membrane protein EccD</fullName>
    </submittedName>
</protein>
<organism evidence="9 10">
    <name type="scientific">Streptomyces griseoviridis</name>
    <dbReference type="NCBI Taxonomy" id="45398"/>
    <lineage>
        <taxon>Bacteria</taxon>
        <taxon>Bacillati</taxon>
        <taxon>Actinomycetota</taxon>
        <taxon>Actinomycetes</taxon>
        <taxon>Kitasatosporales</taxon>
        <taxon>Streptomycetaceae</taxon>
        <taxon>Streptomyces</taxon>
    </lineage>
</organism>
<proteinExistence type="inferred from homology"/>
<accession>A0ABT9LNW5</accession>
<evidence type="ECO:0000313" key="9">
    <source>
        <dbReference type="EMBL" id="MDP9685230.1"/>
    </source>
</evidence>
<comment type="subcellular location">
    <subcellularLocation>
        <location evidence="1">Cell membrane</location>
        <topology evidence="1">Multi-pass membrane protein</topology>
    </subcellularLocation>
</comment>
<keyword evidence="4 7" id="KW-0812">Transmembrane</keyword>
<feature type="transmembrane region" description="Helical" evidence="7">
    <location>
        <begin position="122"/>
        <end position="140"/>
    </location>
</feature>
<feature type="transmembrane region" description="Helical" evidence="7">
    <location>
        <begin position="259"/>
        <end position="278"/>
    </location>
</feature>
<dbReference type="GeneID" id="91554711"/>
<feature type="transmembrane region" description="Helical" evidence="7">
    <location>
        <begin position="232"/>
        <end position="253"/>
    </location>
</feature>
<dbReference type="NCBIfam" id="TIGR03920">
    <property type="entry name" value="T7SS_EccD"/>
    <property type="match status" value="1"/>
</dbReference>
<dbReference type="InterPro" id="IPR024962">
    <property type="entry name" value="YukD-like"/>
</dbReference>
<reference evidence="9 10" key="1">
    <citation type="submission" date="2023-07" db="EMBL/GenBank/DDBJ databases">
        <title>Sequencing the genomes of 1000 actinobacteria strains.</title>
        <authorList>
            <person name="Klenk H.-P."/>
        </authorList>
    </citation>
    <scope>NUCLEOTIDE SEQUENCE [LARGE SCALE GENOMIC DNA]</scope>
    <source>
        <strain evidence="9 10">DSM 40229</strain>
    </source>
</reference>
<dbReference type="InterPro" id="IPR044049">
    <property type="entry name" value="EccD_transm"/>
</dbReference>
<keyword evidence="10" id="KW-1185">Reference proteome</keyword>
<evidence type="ECO:0000256" key="3">
    <source>
        <dbReference type="ARBA" id="ARBA00022475"/>
    </source>
</evidence>
<keyword evidence="3" id="KW-1003">Cell membrane</keyword>
<dbReference type="PIRSF" id="PIRSF017804">
    <property type="entry name" value="Secretion_EccD1"/>
    <property type="match status" value="1"/>
</dbReference>
<dbReference type="RefSeq" id="WP_306888031.1">
    <property type="nucleotide sequence ID" value="NZ_BMSM01000008.1"/>
</dbReference>
<evidence type="ECO:0000259" key="8">
    <source>
        <dbReference type="Pfam" id="PF19053"/>
    </source>
</evidence>
<comment type="similarity">
    <text evidence="2">Belongs to the EccD/Snm4 family.</text>
</comment>
<dbReference type="InterPro" id="IPR006707">
    <property type="entry name" value="T7SS_EccD"/>
</dbReference>
<name>A0ABT9LNW5_STRGD</name>
<feature type="transmembrane region" description="Helical" evidence="7">
    <location>
        <begin position="399"/>
        <end position="419"/>
    </location>
</feature>
<feature type="transmembrane region" description="Helical" evidence="7">
    <location>
        <begin position="316"/>
        <end position="339"/>
    </location>
</feature>
<evidence type="ECO:0000256" key="2">
    <source>
        <dbReference type="ARBA" id="ARBA00006162"/>
    </source>
</evidence>
<gene>
    <name evidence="9" type="ORF">J2S47_005732</name>
</gene>
<keyword evidence="6 7" id="KW-0472">Membrane</keyword>
<feature type="domain" description="EccD-like transmembrane" evidence="8">
    <location>
        <begin position="119"/>
        <end position="459"/>
    </location>
</feature>
<evidence type="ECO:0000256" key="1">
    <source>
        <dbReference type="ARBA" id="ARBA00004651"/>
    </source>
</evidence>
<sequence length="462" mass="46207">MSDQTAGLCRIAVRAPGSVVELGVPTDVPLAELLPVLVEYAGGDLREAGLEHGGWTLQRLGGAPLDENGTAETLGLADGTTLYLRARHEALPAVDFDDVVDGMAETLADRRDGWRPELSRRLLLGFTLTALAAALFALLLPGAAGWRAAAAALLAVLLTGGAATASRAVGDAAAGAVLGAATVPFLALAGALVPAGSAGESLLGPRLLAAGAAAAGAAVLALGAVGTHAPLFLAGGTVAVFTAVWGALVTSGVDPVHTAGWTAVATVLAGGLVPGLAFRLAGLRLPPLPSNAAELQEGIDPYPAARVRVRAERADGYLNALHGALGLVAAACATVLLTAPERHGPTAPVLGCVLGVLLLLHVRTLGGLRGRLTMALPGAYALALAACVTAVRGDLPARLLVVGGVVVLAAVAVVASWTVPGRRLVPYWGRAADLLHTFAALSLLPLAALLAGVFGQLRAIRG</sequence>
<feature type="transmembrane region" description="Helical" evidence="7">
    <location>
        <begin position="172"/>
        <end position="195"/>
    </location>
</feature>
<evidence type="ECO:0000256" key="6">
    <source>
        <dbReference type="ARBA" id="ARBA00023136"/>
    </source>
</evidence>
<evidence type="ECO:0000256" key="4">
    <source>
        <dbReference type="ARBA" id="ARBA00022692"/>
    </source>
</evidence>
<dbReference type="Proteomes" id="UP001231675">
    <property type="component" value="Unassembled WGS sequence"/>
</dbReference>
<evidence type="ECO:0000313" key="10">
    <source>
        <dbReference type="Proteomes" id="UP001231675"/>
    </source>
</evidence>
<dbReference type="EMBL" id="JAURUD010000001">
    <property type="protein sequence ID" value="MDP9685230.1"/>
    <property type="molecule type" value="Genomic_DNA"/>
</dbReference>
<dbReference type="Pfam" id="PF08817">
    <property type="entry name" value="YukD"/>
    <property type="match status" value="1"/>
</dbReference>
<feature type="transmembrane region" description="Helical" evidence="7">
    <location>
        <begin position="146"/>
        <end position="165"/>
    </location>
</feature>
<dbReference type="Pfam" id="PF19053">
    <property type="entry name" value="EccD"/>
    <property type="match status" value="1"/>
</dbReference>